<feature type="compositionally biased region" description="Polar residues" evidence="1">
    <location>
        <begin position="549"/>
        <end position="564"/>
    </location>
</feature>
<sequence length="740" mass="82603">MPAKGVREELWDPLVRIEGVQSPIDGLPSIFYSAKSPEVPLPKLFTLEWTEPSSTGNGPTHFPPTSRDLITDLEPQEKPSLYKAAVDAIRVANDYFVKSGCGSGPKGLNSFPDRRMLCDLANEFSTKYENEEGDFNEPPDLRILWVTDKNYHPSDSNIPWNSRLWVVACRRYHKLDDEEKVDLLRKTHSGQQQEYERSFSNVKIYNKFIVNIFMKYIAHLEHDKVVDSSGLDVQPTSAELDAFFAAPENAKGVTLYDLHRTFYQATDMEEFVKRVEVFATYVPYPPNNPKLKETPEGVYMRRKVPTVQQIASVLEKPTTFPQIFQDLASRYKVYADGLGSQVEVFDIVLKISTPDMTTGHLIRRIHHGVVNCPSFSDIRNLLRTEGPMSFADLGKSFSNRISSRELFEERLLAVAALDLTTGNYIATGKPQPNGHEIHQMLVKQAYQQPLSTEDVIRLFPDQVWNKKAFEKSLAEVAFKVPLHVDQDDPAGWLPLRTGGIINQEFLSEDDSRRLNGLEHLLRTDPKKLLEWVGKAAYWNGTTFVENPSAVQDTSKLNRQPNSSKFARAKSGSGPKLPAQFDSRPPPEVPDLTTSTTSPVPPPSSNKRKRDDVDGKEKDNVKTLGAQDNSPRSVKKTRLEKDGISEETVPSSADLPPSNPKAATSTSKALNTSHTKSLPNPEASPSVSAGLPASLSHPAVPPLNPKRKRASNDDEDDNGKTTGTHDSASRPIKKGRKRKGD</sequence>
<keyword evidence="3" id="KW-1185">Reference proteome</keyword>
<dbReference type="AlphaFoldDB" id="A0AAN6M046"/>
<evidence type="ECO:0000313" key="3">
    <source>
        <dbReference type="Proteomes" id="UP001280581"/>
    </source>
</evidence>
<reference evidence="2 3" key="1">
    <citation type="submission" date="2021-02" db="EMBL/GenBank/DDBJ databases">
        <title>Genome assembly of Pseudopithomyces chartarum.</title>
        <authorList>
            <person name="Jauregui R."/>
            <person name="Singh J."/>
            <person name="Voisey C."/>
        </authorList>
    </citation>
    <scope>NUCLEOTIDE SEQUENCE [LARGE SCALE GENOMIC DNA]</scope>
    <source>
        <strain evidence="2 3">AGR01</strain>
    </source>
</reference>
<proteinExistence type="predicted"/>
<feature type="compositionally biased region" description="Basic residues" evidence="1">
    <location>
        <begin position="730"/>
        <end position="740"/>
    </location>
</feature>
<feature type="compositionally biased region" description="Polar residues" evidence="1">
    <location>
        <begin position="660"/>
        <end position="686"/>
    </location>
</feature>
<evidence type="ECO:0000256" key="1">
    <source>
        <dbReference type="SAM" id="MobiDB-lite"/>
    </source>
</evidence>
<dbReference type="Proteomes" id="UP001280581">
    <property type="component" value="Unassembled WGS sequence"/>
</dbReference>
<organism evidence="2 3">
    <name type="scientific">Pseudopithomyces chartarum</name>
    <dbReference type="NCBI Taxonomy" id="1892770"/>
    <lineage>
        <taxon>Eukaryota</taxon>
        <taxon>Fungi</taxon>
        <taxon>Dikarya</taxon>
        <taxon>Ascomycota</taxon>
        <taxon>Pezizomycotina</taxon>
        <taxon>Dothideomycetes</taxon>
        <taxon>Pleosporomycetidae</taxon>
        <taxon>Pleosporales</taxon>
        <taxon>Massarineae</taxon>
        <taxon>Didymosphaeriaceae</taxon>
        <taxon>Pseudopithomyces</taxon>
    </lineage>
</organism>
<gene>
    <name evidence="2" type="ORF">GRF29_44g2530756</name>
</gene>
<dbReference type="EMBL" id="WVTA01000005">
    <property type="protein sequence ID" value="KAK3210376.1"/>
    <property type="molecule type" value="Genomic_DNA"/>
</dbReference>
<evidence type="ECO:0000313" key="2">
    <source>
        <dbReference type="EMBL" id="KAK3210376.1"/>
    </source>
</evidence>
<comment type="caution">
    <text evidence="2">The sequence shown here is derived from an EMBL/GenBank/DDBJ whole genome shotgun (WGS) entry which is preliminary data.</text>
</comment>
<feature type="region of interest" description="Disordered" evidence="1">
    <location>
        <begin position="549"/>
        <end position="740"/>
    </location>
</feature>
<accession>A0AAN6M046</accession>
<feature type="compositionally biased region" description="Basic and acidic residues" evidence="1">
    <location>
        <begin position="608"/>
        <end position="620"/>
    </location>
</feature>
<protein>
    <submittedName>
        <fullName evidence="2">Uncharacterized protein</fullName>
    </submittedName>
</protein>
<name>A0AAN6M046_9PLEO</name>